<protein>
    <submittedName>
        <fullName evidence="2">Uncharacterized protein</fullName>
    </submittedName>
</protein>
<feature type="region of interest" description="Disordered" evidence="1">
    <location>
        <begin position="1"/>
        <end position="29"/>
    </location>
</feature>
<evidence type="ECO:0000313" key="2">
    <source>
        <dbReference type="EMBL" id="OHT14454.1"/>
    </source>
</evidence>
<reference evidence="2" key="1">
    <citation type="submission" date="2016-10" db="EMBL/GenBank/DDBJ databases">
        <authorList>
            <person name="Benchimol M."/>
            <person name="Almeida L.G."/>
            <person name="Vasconcelos A.T."/>
            <person name="Perreira-Neves A."/>
            <person name="Rosa I.A."/>
            <person name="Tasca T."/>
            <person name="Bogo M.R."/>
            <person name="de Souza W."/>
        </authorList>
    </citation>
    <scope>NUCLEOTIDE SEQUENCE [LARGE SCALE GENOMIC DNA]</scope>
    <source>
        <strain evidence="2">K</strain>
    </source>
</reference>
<gene>
    <name evidence="2" type="ORF">TRFO_43042</name>
</gene>
<dbReference type="GeneID" id="94849301"/>
<comment type="caution">
    <text evidence="2">The sequence shown here is derived from an EMBL/GenBank/DDBJ whole genome shotgun (WGS) entry which is preliminary data.</text>
</comment>
<dbReference type="VEuPathDB" id="TrichDB:TRFO_43042"/>
<dbReference type="AlphaFoldDB" id="A0A1J4KXL8"/>
<evidence type="ECO:0000256" key="1">
    <source>
        <dbReference type="SAM" id="MobiDB-lite"/>
    </source>
</evidence>
<dbReference type="EMBL" id="MLAK01000367">
    <property type="protein sequence ID" value="OHT14454.1"/>
    <property type="molecule type" value="Genomic_DNA"/>
</dbReference>
<keyword evidence="3" id="KW-1185">Reference proteome</keyword>
<name>A0A1J4KXL8_9EUKA</name>
<dbReference type="RefSeq" id="XP_068367590.1">
    <property type="nucleotide sequence ID" value="XM_068514597.1"/>
</dbReference>
<evidence type="ECO:0000313" key="3">
    <source>
        <dbReference type="Proteomes" id="UP000179807"/>
    </source>
</evidence>
<organism evidence="2 3">
    <name type="scientific">Tritrichomonas foetus</name>
    <dbReference type="NCBI Taxonomy" id="1144522"/>
    <lineage>
        <taxon>Eukaryota</taxon>
        <taxon>Metamonada</taxon>
        <taxon>Parabasalia</taxon>
        <taxon>Tritrichomonadida</taxon>
        <taxon>Tritrichomonadidae</taxon>
        <taxon>Tritrichomonas</taxon>
    </lineage>
</organism>
<proteinExistence type="predicted"/>
<sequence length="70" mass="8392">MAATTVFIRDQTSPHSETKQHGNRRKANRRAVTLHSTLLHHENELTEFRNEIINLENEDVERRERTRRDE</sequence>
<accession>A0A1J4KXL8</accession>
<dbReference type="Proteomes" id="UP000179807">
    <property type="component" value="Unassembled WGS sequence"/>
</dbReference>